<sequence length="494" mass="53028">MRDSKDGRSASCRGHRGEHHSLNIRHRKIRQDGLFPVQIVASARFPIPGILITKRAITTTLTNGKRKHHIHNSKDRMDTGRDTGQYRLPNDHDIQAKLKGNNNIGSYRQRQLLYQQNQPQLHPRPVSPYSYRQRPHPYPYQHPHPNSGLRTQSTSFHTYPQHNPHSNPYPQTYPPPPTNWHHPSPSLSPTLSPSLSASASASLSPSASDPNIFSPLEPHGFPFAPGIHNSGSGIGKRKRKGNTRAAREECGNVGKKKEARFEIHDVGFFLGRRESWISGRRLGEEEEEEEGDDGDGNGGVGGSRCGKEGAEKVGGKREERLAVWVPGPLGPIDPLPGDAGLGGAGVVSGSGARPAAPGRVSGPGQPSVSSFSSSSPAAPPQLPQPPPSRPPQSLQDLSNSLFERGARGTSEGAAAATAAARAASEDFGEVVSQPKDEEGVEKEWGSWSDFVEWGECEGGEGGDDGKTDVIAAGGEDSLGADLEMELFGPEAVEV</sequence>
<feature type="compositionally biased region" description="Basic and acidic residues" evidence="1">
    <location>
        <begin position="434"/>
        <end position="443"/>
    </location>
</feature>
<feature type="compositionally biased region" description="Basic and acidic residues" evidence="1">
    <location>
        <begin position="72"/>
        <end position="81"/>
    </location>
</feature>
<protein>
    <submittedName>
        <fullName evidence="2">Uncharacterized protein</fullName>
    </submittedName>
</protein>
<feature type="compositionally biased region" description="Gly residues" evidence="1">
    <location>
        <begin position="339"/>
        <end position="348"/>
    </location>
</feature>
<feature type="compositionally biased region" description="Low complexity" evidence="1">
    <location>
        <begin position="349"/>
        <end position="376"/>
    </location>
</feature>
<feature type="region of interest" description="Disordered" evidence="1">
    <location>
        <begin position="281"/>
        <end position="443"/>
    </location>
</feature>
<evidence type="ECO:0000313" key="3">
    <source>
        <dbReference type="Proteomes" id="UP001201980"/>
    </source>
</evidence>
<keyword evidence="3" id="KW-1185">Reference proteome</keyword>
<feature type="region of interest" description="Disordered" evidence="1">
    <location>
        <begin position="63"/>
        <end position="88"/>
    </location>
</feature>
<dbReference type="EMBL" id="JAKWBI020000075">
    <property type="protein sequence ID" value="KAJ2903677.1"/>
    <property type="molecule type" value="Genomic_DNA"/>
</dbReference>
<feature type="compositionally biased region" description="Low complexity" evidence="1">
    <location>
        <begin position="407"/>
        <end position="422"/>
    </location>
</feature>
<proteinExistence type="predicted"/>
<feature type="compositionally biased region" description="Low complexity" evidence="1">
    <location>
        <begin position="117"/>
        <end position="132"/>
    </location>
</feature>
<dbReference type="Proteomes" id="UP001201980">
    <property type="component" value="Unassembled WGS sequence"/>
</dbReference>
<feature type="region of interest" description="Disordered" evidence="1">
    <location>
        <begin position="1"/>
        <end position="22"/>
    </location>
</feature>
<name>A0AAD5RU48_9PEZI</name>
<feature type="region of interest" description="Disordered" evidence="1">
    <location>
        <begin position="117"/>
        <end position="254"/>
    </location>
</feature>
<reference evidence="2" key="1">
    <citation type="submission" date="2022-07" db="EMBL/GenBank/DDBJ databases">
        <title>Draft genome sequence of Zalerion maritima ATCC 34329, a (micro)plastics degrading marine fungus.</title>
        <authorList>
            <person name="Paco A."/>
            <person name="Goncalves M.F.M."/>
            <person name="Rocha-Santos T.A.P."/>
            <person name="Alves A."/>
        </authorList>
    </citation>
    <scope>NUCLEOTIDE SEQUENCE</scope>
    <source>
        <strain evidence="2">ATCC 34329</strain>
    </source>
</reference>
<feature type="compositionally biased region" description="Low complexity" evidence="1">
    <location>
        <begin position="179"/>
        <end position="208"/>
    </location>
</feature>
<feature type="compositionally biased region" description="Basic residues" evidence="1">
    <location>
        <begin position="13"/>
        <end position="22"/>
    </location>
</feature>
<feature type="compositionally biased region" description="Pro residues" evidence="1">
    <location>
        <begin position="377"/>
        <end position="390"/>
    </location>
</feature>
<dbReference type="AlphaFoldDB" id="A0AAD5RU48"/>
<feature type="compositionally biased region" description="Polar residues" evidence="1">
    <location>
        <begin position="148"/>
        <end position="166"/>
    </location>
</feature>
<feature type="compositionally biased region" description="Basic and acidic residues" evidence="1">
    <location>
        <begin position="245"/>
        <end position="254"/>
    </location>
</feature>
<feature type="compositionally biased region" description="Acidic residues" evidence="1">
    <location>
        <begin position="284"/>
        <end position="295"/>
    </location>
</feature>
<gene>
    <name evidence="2" type="ORF">MKZ38_009516</name>
</gene>
<feature type="compositionally biased region" description="Basic and acidic residues" evidence="1">
    <location>
        <begin position="305"/>
        <end position="321"/>
    </location>
</feature>
<accession>A0AAD5RU48</accession>
<comment type="caution">
    <text evidence="2">The sequence shown here is derived from an EMBL/GenBank/DDBJ whole genome shotgun (WGS) entry which is preliminary data.</text>
</comment>
<evidence type="ECO:0000256" key="1">
    <source>
        <dbReference type="SAM" id="MobiDB-lite"/>
    </source>
</evidence>
<evidence type="ECO:0000313" key="2">
    <source>
        <dbReference type="EMBL" id="KAJ2903677.1"/>
    </source>
</evidence>
<organism evidence="2 3">
    <name type="scientific">Zalerion maritima</name>
    <dbReference type="NCBI Taxonomy" id="339359"/>
    <lineage>
        <taxon>Eukaryota</taxon>
        <taxon>Fungi</taxon>
        <taxon>Dikarya</taxon>
        <taxon>Ascomycota</taxon>
        <taxon>Pezizomycotina</taxon>
        <taxon>Sordariomycetes</taxon>
        <taxon>Lulworthiomycetidae</taxon>
        <taxon>Lulworthiales</taxon>
        <taxon>Lulworthiaceae</taxon>
        <taxon>Zalerion</taxon>
    </lineage>
</organism>